<keyword evidence="3" id="KW-1185">Reference proteome</keyword>
<evidence type="ECO:0000313" key="3">
    <source>
        <dbReference type="Proteomes" id="UP000515971"/>
    </source>
</evidence>
<evidence type="ECO:0000256" key="1">
    <source>
        <dbReference type="SAM" id="MobiDB-lite"/>
    </source>
</evidence>
<dbReference type="EMBL" id="CP060718">
    <property type="protein sequence ID" value="QNN66381.1"/>
    <property type="molecule type" value="Genomic_DNA"/>
</dbReference>
<evidence type="ECO:0000313" key="2">
    <source>
        <dbReference type="EMBL" id="QNN66381.1"/>
    </source>
</evidence>
<feature type="compositionally biased region" description="Polar residues" evidence="1">
    <location>
        <begin position="30"/>
        <end position="42"/>
    </location>
</feature>
<dbReference type="Proteomes" id="UP000515971">
    <property type="component" value="Chromosome"/>
</dbReference>
<name>A0A7G9SEV6_9SPHN</name>
<proteinExistence type="predicted"/>
<dbReference type="RefSeq" id="WP_187536973.1">
    <property type="nucleotide sequence ID" value="NZ_BAABJT010000001.1"/>
</dbReference>
<dbReference type="KEGG" id="slut:H9L13_06490"/>
<organism evidence="2 3">
    <name type="scientific">Sphingomonas lutea</name>
    <dbReference type="NCBI Taxonomy" id="1045317"/>
    <lineage>
        <taxon>Bacteria</taxon>
        <taxon>Pseudomonadati</taxon>
        <taxon>Pseudomonadota</taxon>
        <taxon>Alphaproteobacteria</taxon>
        <taxon>Sphingomonadales</taxon>
        <taxon>Sphingomonadaceae</taxon>
        <taxon>Sphingomonas</taxon>
    </lineage>
</organism>
<feature type="region of interest" description="Disordered" evidence="1">
    <location>
        <begin position="30"/>
        <end position="50"/>
    </location>
</feature>
<gene>
    <name evidence="2" type="ORF">H9L13_06490</name>
</gene>
<accession>A0A7G9SEV6</accession>
<reference evidence="2 3" key="1">
    <citation type="submission" date="2020-08" db="EMBL/GenBank/DDBJ databases">
        <title>Genome sequence of Sphingomonas lutea KCTC 23642T.</title>
        <authorList>
            <person name="Hyun D.-W."/>
            <person name="Bae J.-W."/>
        </authorList>
    </citation>
    <scope>NUCLEOTIDE SEQUENCE [LARGE SCALE GENOMIC DNA]</scope>
    <source>
        <strain evidence="2 3">KCTC 23642</strain>
    </source>
</reference>
<protein>
    <submittedName>
        <fullName evidence="2">Uncharacterized protein</fullName>
    </submittedName>
</protein>
<sequence>MLDTFNMFSPRFENPQRLSAVAAMFQRNGAKTTSPDSSTIGQASHRCFAA</sequence>
<dbReference type="AlphaFoldDB" id="A0A7G9SEV6"/>